<dbReference type="AlphaFoldDB" id="A0A4Y8ZSE8"/>
<dbReference type="RefSeq" id="WP_135086196.1">
    <property type="nucleotide sequence ID" value="NZ_SPDV01000016.1"/>
</dbReference>
<organism evidence="1 2">
    <name type="scientific">Sphingomonas parva</name>
    <dbReference type="NCBI Taxonomy" id="2555898"/>
    <lineage>
        <taxon>Bacteria</taxon>
        <taxon>Pseudomonadati</taxon>
        <taxon>Pseudomonadota</taxon>
        <taxon>Alphaproteobacteria</taxon>
        <taxon>Sphingomonadales</taxon>
        <taxon>Sphingomonadaceae</taxon>
        <taxon>Sphingomonas</taxon>
    </lineage>
</organism>
<sequence>MKLIELVEQAAGWEDDDTTIYVSKPWTIDAEATLVCPAPDETSPIERDGRVYHYFLETFIAREFQKDYAASVEGRDASTLQVCEWLISYAENDA</sequence>
<proteinExistence type="predicted"/>
<accession>A0A4Y8ZSE8</accession>
<evidence type="ECO:0000313" key="2">
    <source>
        <dbReference type="Proteomes" id="UP000298213"/>
    </source>
</evidence>
<dbReference type="Proteomes" id="UP000298213">
    <property type="component" value="Unassembled WGS sequence"/>
</dbReference>
<gene>
    <name evidence="1" type="ORF">E2493_09730</name>
</gene>
<protein>
    <submittedName>
        <fullName evidence="1">Uncharacterized protein</fullName>
    </submittedName>
</protein>
<keyword evidence="2" id="KW-1185">Reference proteome</keyword>
<reference evidence="1 2" key="1">
    <citation type="submission" date="2019-03" db="EMBL/GenBank/DDBJ databases">
        <title>Genome sequence of Sphingomonas sp. 17J27-24.</title>
        <authorList>
            <person name="Kim M."/>
            <person name="Maeng S."/>
            <person name="Sathiyaraj S."/>
        </authorList>
    </citation>
    <scope>NUCLEOTIDE SEQUENCE [LARGE SCALE GENOMIC DNA]</scope>
    <source>
        <strain evidence="1 2">17J27-24</strain>
    </source>
</reference>
<dbReference type="EMBL" id="SPDV01000016">
    <property type="protein sequence ID" value="TFI58407.1"/>
    <property type="molecule type" value="Genomic_DNA"/>
</dbReference>
<evidence type="ECO:0000313" key="1">
    <source>
        <dbReference type="EMBL" id="TFI58407.1"/>
    </source>
</evidence>
<name>A0A4Y8ZSE8_9SPHN</name>
<comment type="caution">
    <text evidence="1">The sequence shown here is derived from an EMBL/GenBank/DDBJ whole genome shotgun (WGS) entry which is preliminary data.</text>
</comment>
<dbReference type="OrthoDB" id="7596149at2"/>